<dbReference type="OrthoDB" id="9801217at2"/>
<accession>A0A6C1U4B9</accession>
<gene>
    <name evidence="2" type="ORF">EKI59_01405</name>
</gene>
<sequence>MAQALQLARKTAANMPSMSDMRDNPGKFDQLEWAEDILGDGYESTTLNVGKDPGDTGEEEAVLVRALPDAPTGKPALLWVHGMSDYFFQEHVAEHYVAQGYPFYALDLRGCGRAHPGKGPWHYITDLRFYFPELTLAAELITSRHGEIIPFAHSTGGLIVPLWADDVRRNDPSAHKTIRGIILNSPWLDMQFSRPAVAIMRPVVNALGKRLPSIPLPAAGVGTYGQSISATAHGEWTFNTTFKPVEGHRKYLGWLRAIFQGQKLIHDGIDTGVPTLTLCSSHSYLNKPYSPAADTADTVLDVAQIQKWAPTLSDDTEVEVIDGARHDVFLSERHAREAAVAAADAWLGNLTDSGSETEENA</sequence>
<feature type="domain" description="Serine aminopeptidase S33" evidence="1">
    <location>
        <begin position="76"/>
        <end position="216"/>
    </location>
</feature>
<dbReference type="InterPro" id="IPR029058">
    <property type="entry name" value="AB_hydrolase_fold"/>
</dbReference>
<dbReference type="InterPro" id="IPR022742">
    <property type="entry name" value="Hydrolase_4"/>
</dbReference>
<dbReference type="GO" id="GO:0016787">
    <property type="term" value="F:hydrolase activity"/>
    <property type="evidence" value="ECO:0007669"/>
    <property type="project" value="UniProtKB-KW"/>
</dbReference>
<name>A0A6C1U4B9_9CORY</name>
<keyword evidence="2" id="KW-0378">Hydrolase</keyword>
<dbReference type="PANTHER" id="PTHR11614">
    <property type="entry name" value="PHOSPHOLIPASE-RELATED"/>
    <property type="match status" value="1"/>
</dbReference>
<evidence type="ECO:0000313" key="3">
    <source>
        <dbReference type="Proteomes" id="UP000336646"/>
    </source>
</evidence>
<dbReference type="AlphaFoldDB" id="A0A6C1U4B9"/>
<comment type="caution">
    <text evidence="2">The sequence shown here is derived from an EMBL/GenBank/DDBJ whole genome shotgun (WGS) entry which is preliminary data.</text>
</comment>
<dbReference type="EMBL" id="RXIR01000002">
    <property type="protein sequence ID" value="TVS29981.1"/>
    <property type="molecule type" value="Genomic_DNA"/>
</dbReference>
<organism evidence="2 3">
    <name type="scientific">Corynebacterium sanguinis</name>
    <dbReference type="NCBI Taxonomy" id="2594913"/>
    <lineage>
        <taxon>Bacteria</taxon>
        <taxon>Bacillati</taxon>
        <taxon>Actinomycetota</taxon>
        <taxon>Actinomycetes</taxon>
        <taxon>Mycobacteriales</taxon>
        <taxon>Corynebacteriaceae</taxon>
        <taxon>Corynebacterium</taxon>
    </lineage>
</organism>
<protein>
    <submittedName>
        <fullName evidence="2">Alpha/beta hydrolase</fullName>
    </submittedName>
</protein>
<evidence type="ECO:0000313" key="2">
    <source>
        <dbReference type="EMBL" id="TVS29981.1"/>
    </source>
</evidence>
<dbReference type="SUPFAM" id="SSF53474">
    <property type="entry name" value="alpha/beta-Hydrolases"/>
    <property type="match status" value="1"/>
</dbReference>
<dbReference type="Proteomes" id="UP000336646">
    <property type="component" value="Unassembled WGS sequence"/>
</dbReference>
<evidence type="ECO:0000259" key="1">
    <source>
        <dbReference type="Pfam" id="PF12146"/>
    </source>
</evidence>
<dbReference type="InterPro" id="IPR051044">
    <property type="entry name" value="MAG_DAG_Lipase"/>
</dbReference>
<proteinExistence type="predicted"/>
<reference evidence="2 3" key="1">
    <citation type="submission" date="2018-12" db="EMBL/GenBank/DDBJ databases">
        <title>Corynebacterium sanguinis sp. nov., a clinically-associated and environmental corynebacterium.</title>
        <authorList>
            <person name="Gonzales-Siles L."/>
            <person name="Jaen-Luchoro D."/>
            <person name="Cardew S."/>
            <person name="Inganas E."/>
            <person name="Ohlen M."/>
            <person name="Jensie-Markopolous S."/>
            <person name="Pinyeiro-Iglesias B."/>
            <person name="Molin K."/>
            <person name="Skovbjerg S."/>
            <person name="Svensson-Stadler L."/>
            <person name="Funke G."/>
            <person name="Moore E.R.B."/>
        </authorList>
    </citation>
    <scope>NUCLEOTIDE SEQUENCE [LARGE SCALE GENOMIC DNA]</scope>
    <source>
        <strain evidence="2 3">58734</strain>
    </source>
</reference>
<dbReference type="Pfam" id="PF12146">
    <property type="entry name" value="Hydrolase_4"/>
    <property type="match status" value="1"/>
</dbReference>
<dbReference type="Gene3D" id="3.40.50.1820">
    <property type="entry name" value="alpha/beta hydrolase"/>
    <property type="match status" value="1"/>
</dbReference>